<dbReference type="SUPFAM" id="SSF54211">
    <property type="entry name" value="Ribosomal protein S5 domain 2-like"/>
    <property type="match status" value="1"/>
</dbReference>
<dbReference type="GO" id="GO:0042781">
    <property type="term" value="F:3'-tRNA processing endoribonuclease activity"/>
    <property type="evidence" value="ECO:0007669"/>
    <property type="project" value="TreeGrafter"/>
</dbReference>
<dbReference type="PROSITE" id="PS00648">
    <property type="entry name" value="RIBONUCLEASE_P"/>
    <property type="match status" value="1"/>
</dbReference>
<evidence type="ECO:0000256" key="3">
    <source>
        <dbReference type="ARBA" id="ARBA00022722"/>
    </source>
</evidence>
<evidence type="ECO:0000313" key="10">
    <source>
        <dbReference type="Proteomes" id="UP000318405"/>
    </source>
</evidence>
<keyword evidence="5 7" id="KW-0378">Hydrolase</keyword>
<accession>A0A556AKI8</accession>
<name>A0A556AKI8_9BURK</name>
<comment type="caution">
    <text evidence="9">The sequence shown here is derived from an EMBL/GenBank/DDBJ whole genome shotgun (WGS) entry which is preliminary data.</text>
</comment>
<evidence type="ECO:0000256" key="5">
    <source>
        <dbReference type="ARBA" id="ARBA00022801"/>
    </source>
</evidence>
<evidence type="ECO:0000256" key="8">
    <source>
        <dbReference type="NCBIfam" id="TIGR00188"/>
    </source>
</evidence>
<dbReference type="AlphaFoldDB" id="A0A556AKI8"/>
<dbReference type="GO" id="GO:0001682">
    <property type="term" value="P:tRNA 5'-leader removal"/>
    <property type="evidence" value="ECO:0007669"/>
    <property type="project" value="UniProtKB-UniRule"/>
</dbReference>
<dbReference type="GO" id="GO:0000049">
    <property type="term" value="F:tRNA binding"/>
    <property type="evidence" value="ECO:0007669"/>
    <property type="project" value="UniProtKB-UniRule"/>
</dbReference>
<protein>
    <recommendedName>
        <fullName evidence="7 8">Ribonuclease P protein component</fullName>
        <shortName evidence="7">RNase P protein</shortName>
        <shortName evidence="7">RNaseP protein</shortName>
        <ecNumber evidence="7 8">3.1.26.5</ecNumber>
    </recommendedName>
    <alternativeName>
        <fullName evidence="7">Protein C5</fullName>
    </alternativeName>
</protein>
<evidence type="ECO:0000256" key="1">
    <source>
        <dbReference type="ARBA" id="ARBA00002663"/>
    </source>
</evidence>
<keyword evidence="10" id="KW-1185">Reference proteome</keyword>
<dbReference type="InterPro" id="IPR020539">
    <property type="entry name" value="RNase_P_CS"/>
</dbReference>
<evidence type="ECO:0000256" key="6">
    <source>
        <dbReference type="ARBA" id="ARBA00022884"/>
    </source>
</evidence>
<dbReference type="GO" id="GO:0004526">
    <property type="term" value="F:ribonuclease P activity"/>
    <property type="evidence" value="ECO:0007669"/>
    <property type="project" value="UniProtKB-UniRule"/>
</dbReference>
<comment type="subunit">
    <text evidence="7">Consists of a catalytic RNA component (M1 or rnpB) and a protein subunit.</text>
</comment>
<dbReference type="EC" id="3.1.26.5" evidence="7 8"/>
<dbReference type="RefSeq" id="WP_143948883.1">
    <property type="nucleotide sequence ID" value="NZ_BAABMB010000006.1"/>
</dbReference>
<reference evidence="9 10" key="1">
    <citation type="submission" date="2019-07" db="EMBL/GenBank/DDBJ databases">
        <title>Qingshengfaniella alkalisoli gen. nov., sp. nov., isolated from saline soil.</title>
        <authorList>
            <person name="Xu L."/>
            <person name="Huang X.-X."/>
            <person name="Sun J.-Q."/>
        </authorList>
    </citation>
    <scope>NUCLEOTIDE SEQUENCE [LARGE SCALE GENOMIC DNA]</scope>
    <source>
        <strain evidence="9 10">DSM 27279</strain>
    </source>
</reference>
<keyword evidence="4 7" id="KW-0255">Endonuclease</keyword>
<dbReference type="NCBIfam" id="TIGR00188">
    <property type="entry name" value="rnpA"/>
    <property type="match status" value="1"/>
</dbReference>
<comment type="catalytic activity">
    <reaction evidence="7">
        <text>Endonucleolytic cleavage of RNA, removing 5'-extranucleotides from tRNA precursor.</text>
        <dbReference type="EC" id="3.1.26.5"/>
    </reaction>
</comment>
<evidence type="ECO:0000256" key="7">
    <source>
        <dbReference type="HAMAP-Rule" id="MF_00227"/>
    </source>
</evidence>
<dbReference type="PANTHER" id="PTHR33992:SF1">
    <property type="entry name" value="RIBONUCLEASE P PROTEIN COMPONENT"/>
    <property type="match status" value="1"/>
</dbReference>
<keyword evidence="3 7" id="KW-0540">Nuclease</keyword>
<sequence>MSGSFAFARSARLLKPDAFANALKGRRIASGGLLMLHVGAVAEGQARLGLVIGKRHAPHAVTRNAIKRVVRESFRHHRGELPAADYAVRLYRPVGDVSLTALKRSARAEADAHFARAQRQGRASGTGTPS</sequence>
<organism evidence="9 10">
    <name type="scientific">Verticiella sediminum</name>
    <dbReference type="NCBI Taxonomy" id="1247510"/>
    <lineage>
        <taxon>Bacteria</taxon>
        <taxon>Pseudomonadati</taxon>
        <taxon>Pseudomonadota</taxon>
        <taxon>Betaproteobacteria</taxon>
        <taxon>Burkholderiales</taxon>
        <taxon>Alcaligenaceae</taxon>
        <taxon>Verticiella</taxon>
    </lineage>
</organism>
<dbReference type="InterPro" id="IPR020568">
    <property type="entry name" value="Ribosomal_Su5_D2-typ_SF"/>
</dbReference>
<dbReference type="Gene3D" id="3.30.230.10">
    <property type="match status" value="1"/>
</dbReference>
<comment type="function">
    <text evidence="1 7">RNaseP catalyzes the removal of the 5'-leader sequence from pre-tRNA to produce the mature 5'-terminus. It can also cleave other RNA substrates such as 4.5S RNA. The protein component plays an auxiliary but essential role in vivo by binding to the 5'-leader sequence and broadening the substrate specificity of the ribozyme.</text>
</comment>
<evidence type="ECO:0000313" key="9">
    <source>
        <dbReference type="EMBL" id="TSH93365.1"/>
    </source>
</evidence>
<keyword evidence="6 7" id="KW-0694">RNA-binding</keyword>
<evidence type="ECO:0000256" key="2">
    <source>
        <dbReference type="ARBA" id="ARBA00022694"/>
    </source>
</evidence>
<dbReference type="Proteomes" id="UP000318405">
    <property type="component" value="Unassembled WGS sequence"/>
</dbReference>
<gene>
    <name evidence="7 9" type="primary">rnpA</name>
    <name evidence="9" type="ORF">FOZ76_13955</name>
</gene>
<dbReference type="InterPro" id="IPR000100">
    <property type="entry name" value="RNase_P"/>
</dbReference>
<keyword evidence="2 7" id="KW-0819">tRNA processing</keyword>
<dbReference type="OrthoDB" id="398329at2"/>
<dbReference type="GO" id="GO:0030677">
    <property type="term" value="C:ribonuclease P complex"/>
    <property type="evidence" value="ECO:0007669"/>
    <property type="project" value="TreeGrafter"/>
</dbReference>
<dbReference type="EMBL" id="VLTJ01000028">
    <property type="protein sequence ID" value="TSH93365.1"/>
    <property type="molecule type" value="Genomic_DNA"/>
</dbReference>
<comment type="similarity">
    <text evidence="7">Belongs to the RnpA family.</text>
</comment>
<dbReference type="InterPro" id="IPR014721">
    <property type="entry name" value="Ribsml_uS5_D2-typ_fold_subgr"/>
</dbReference>
<dbReference type="Pfam" id="PF00825">
    <property type="entry name" value="Ribonuclease_P"/>
    <property type="match status" value="1"/>
</dbReference>
<evidence type="ECO:0000256" key="4">
    <source>
        <dbReference type="ARBA" id="ARBA00022759"/>
    </source>
</evidence>
<proteinExistence type="inferred from homology"/>
<dbReference type="HAMAP" id="MF_00227">
    <property type="entry name" value="RNase_P"/>
    <property type="match status" value="1"/>
</dbReference>
<dbReference type="PANTHER" id="PTHR33992">
    <property type="entry name" value="RIBONUCLEASE P PROTEIN COMPONENT"/>
    <property type="match status" value="1"/>
</dbReference>